<accession>A0A6H1P2Y0</accession>
<evidence type="ECO:0000313" key="1">
    <source>
        <dbReference type="EMBL" id="QIZ07878.1"/>
    </source>
</evidence>
<proteinExistence type="predicted"/>
<evidence type="ECO:0008006" key="3">
    <source>
        <dbReference type="Google" id="ProtNLM"/>
    </source>
</evidence>
<organism evidence="1 2">
    <name type="scientific">Priestia megaterium</name>
    <name type="common">Bacillus megaterium</name>
    <dbReference type="NCBI Taxonomy" id="1404"/>
    <lineage>
        <taxon>Bacteria</taxon>
        <taxon>Bacillati</taxon>
        <taxon>Bacillota</taxon>
        <taxon>Bacilli</taxon>
        <taxon>Bacillales</taxon>
        <taxon>Bacillaceae</taxon>
        <taxon>Priestia</taxon>
    </lineage>
</organism>
<evidence type="ECO:0000313" key="2">
    <source>
        <dbReference type="Proteomes" id="UP000501868"/>
    </source>
</evidence>
<dbReference type="Proteomes" id="UP000501868">
    <property type="component" value="Chromosome"/>
</dbReference>
<protein>
    <recommendedName>
        <fullName evidence="3">Spore coat protein B</fullName>
    </recommendedName>
</protein>
<name>A0A6H1P2Y0_PRIMG</name>
<sequence length="148" mass="16964">MNKDIMKCFIGKVIKIDRGGPESRIGMLMDASDNLIVLLTEEDGLVYYNTHHIKSFTDNMKNQMEFNIKVPKDFKFKKAANFQELLDTLKLKWIQINRGGPEKLEGVLCEVNKDFVFLINNGEIVRLSLSHIKSISFGVKIEKAKSKK</sequence>
<gene>
    <name evidence="1" type="ORF">HFZ78_15045</name>
</gene>
<reference evidence="1 2" key="2">
    <citation type="submission" date="2020-04" db="EMBL/GenBank/DDBJ databases">
        <authorList>
            <person name="Fomenkov A."/>
            <person name="Anton B.P."/>
            <person name="Roberts R.J."/>
        </authorList>
    </citation>
    <scope>NUCLEOTIDE SEQUENCE [LARGE SCALE GENOMIC DNA]</scope>
    <source>
        <strain evidence="1 2">S2</strain>
    </source>
</reference>
<dbReference type="AlphaFoldDB" id="A0A6H1P2Y0"/>
<reference evidence="1 2" key="1">
    <citation type="submission" date="2020-04" db="EMBL/GenBank/DDBJ databases">
        <title>Genome-Wide Identification of 5-Methylcytosine Sites in Bacterial Genomes By High-Throughput Sequencing of MspJI Restriction Fragments.</title>
        <authorList>
            <person name="Wu V."/>
        </authorList>
    </citation>
    <scope>NUCLEOTIDE SEQUENCE [LARGE SCALE GENOMIC DNA]</scope>
    <source>
        <strain evidence="1 2">S2</strain>
    </source>
</reference>
<dbReference type="EMBL" id="CP051128">
    <property type="protein sequence ID" value="QIZ07878.1"/>
    <property type="molecule type" value="Genomic_DNA"/>
</dbReference>